<name>A0ABN1WT54_9ACTN</name>
<dbReference type="EMBL" id="BAAALF010000163">
    <property type="protein sequence ID" value="GAA1264305.1"/>
    <property type="molecule type" value="Genomic_DNA"/>
</dbReference>
<dbReference type="InterPro" id="IPR011852">
    <property type="entry name" value="TRAP_TAXI"/>
</dbReference>
<keyword evidence="3" id="KW-1185">Reference proteome</keyword>
<keyword evidence="1" id="KW-0472">Membrane</keyword>
<feature type="transmembrane region" description="Helical" evidence="1">
    <location>
        <begin position="16"/>
        <end position="35"/>
    </location>
</feature>
<keyword evidence="1" id="KW-1133">Transmembrane helix</keyword>
<dbReference type="SUPFAM" id="SSF53850">
    <property type="entry name" value="Periplasmic binding protein-like II"/>
    <property type="match status" value="1"/>
</dbReference>
<comment type="caution">
    <text evidence="2">The sequence shown here is derived from an EMBL/GenBank/DDBJ whole genome shotgun (WGS) entry which is preliminary data.</text>
</comment>
<dbReference type="Proteomes" id="UP001500037">
    <property type="component" value="Unassembled WGS sequence"/>
</dbReference>
<dbReference type="PANTHER" id="PTHR42941">
    <property type="entry name" value="SLL1037 PROTEIN"/>
    <property type="match status" value="1"/>
</dbReference>
<evidence type="ECO:0000313" key="2">
    <source>
        <dbReference type="EMBL" id="GAA1264305.1"/>
    </source>
</evidence>
<evidence type="ECO:0000256" key="1">
    <source>
        <dbReference type="SAM" id="Phobius"/>
    </source>
</evidence>
<sequence>MTPTGSLARLMTSGRLWRAVALLVVAGVLAGWWLAGGGTASYPRGVSGFATGVPAGVYDKYGLLLRRYLQTAMPGADLRLDNSQGSVDNLERVTSGRDDFAFATADAVADYQGPGKERLRAIARIYDDYLQLVVPLDSPVQKVADLKGRRVGVGQPKSGVNLVTRQLLTAGGIDPDTGIVPEPLGVTDAASELASGKIAAFFWSGGLPTGALNDLAVRYPIRIVPVGDLIDALHQQNGDTAAYRAAVMPAGVYPKSQAVLTMAVPNLLITRDDVDPRLVQGLTKAVMDSRDVIGLQVHSAQLVDLRTAVYTDPLPLHEGARRYYRSVKP</sequence>
<dbReference type="NCBIfam" id="TIGR02122">
    <property type="entry name" value="TRAP_TAXI"/>
    <property type="match status" value="1"/>
</dbReference>
<reference evidence="2 3" key="1">
    <citation type="journal article" date="2019" name="Int. J. Syst. Evol. Microbiol.">
        <title>The Global Catalogue of Microorganisms (GCM) 10K type strain sequencing project: providing services to taxonomists for standard genome sequencing and annotation.</title>
        <authorList>
            <consortium name="The Broad Institute Genomics Platform"/>
            <consortium name="The Broad Institute Genome Sequencing Center for Infectious Disease"/>
            <person name="Wu L."/>
            <person name="Ma J."/>
        </authorList>
    </citation>
    <scope>NUCLEOTIDE SEQUENCE [LARGE SCALE GENOMIC DNA]</scope>
    <source>
        <strain evidence="2 3">JCM 13004</strain>
    </source>
</reference>
<accession>A0ABN1WT54</accession>
<dbReference type="Gene3D" id="3.40.190.10">
    <property type="entry name" value="Periplasmic binding protein-like II"/>
    <property type="match status" value="2"/>
</dbReference>
<dbReference type="Pfam" id="PF16868">
    <property type="entry name" value="NMT1_3"/>
    <property type="match status" value="1"/>
</dbReference>
<gene>
    <name evidence="2" type="ORF">GCM10009665_62150</name>
</gene>
<organism evidence="2 3">
    <name type="scientific">Kitasatospora nipponensis</name>
    <dbReference type="NCBI Taxonomy" id="258049"/>
    <lineage>
        <taxon>Bacteria</taxon>
        <taxon>Bacillati</taxon>
        <taxon>Actinomycetota</taxon>
        <taxon>Actinomycetes</taxon>
        <taxon>Kitasatosporales</taxon>
        <taxon>Streptomycetaceae</taxon>
        <taxon>Kitasatospora</taxon>
    </lineage>
</organism>
<keyword evidence="1" id="KW-0812">Transmembrane</keyword>
<dbReference type="PANTHER" id="PTHR42941:SF1">
    <property type="entry name" value="SLL1037 PROTEIN"/>
    <property type="match status" value="1"/>
</dbReference>
<proteinExistence type="predicted"/>
<dbReference type="RefSeq" id="WP_344445424.1">
    <property type="nucleotide sequence ID" value="NZ_BAAALF010000163.1"/>
</dbReference>
<protein>
    <submittedName>
        <fullName evidence="2">TAXI family TRAP transporter solute-binding subunit</fullName>
    </submittedName>
</protein>
<evidence type="ECO:0000313" key="3">
    <source>
        <dbReference type="Proteomes" id="UP001500037"/>
    </source>
</evidence>